<keyword evidence="4" id="KW-1185">Reference proteome</keyword>
<dbReference type="Gene3D" id="1.20.59.10">
    <property type="entry name" value="Chorismate mutase"/>
    <property type="match status" value="1"/>
</dbReference>
<dbReference type="GO" id="GO:0009697">
    <property type="term" value="P:salicylic acid biosynthetic process"/>
    <property type="evidence" value="ECO:0007669"/>
    <property type="project" value="InterPro"/>
</dbReference>
<dbReference type="Pfam" id="PF01817">
    <property type="entry name" value="CM_2"/>
    <property type="match status" value="1"/>
</dbReference>
<gene>
    <name evidence="3" type="ORF">SAMN04488539_0879</name>
</gene>
<sequence length="110" mass="12402">MDTKATDPDVILGDRRDELDALDAQLLDILRRRIECCVSIAQLKREHDIPMMQPGRVDVVHQRAEAFGQEHGISTEFLRSLYEVIITETCRVEDLIIDEAPAPSDSAASR</sequence>
<dbReference type="eggNOG" id="COG1605">
    <property type="taxonomic scope" value="Bacteria"/>
</dbReference>
<dbReference type="InterPro" id="IPR002701">
    <property type="entry name" value="CM_II_prokaryot"/>
</dbReference>
<evidence type="ECO:0000256" key="1">
    <source>
        <dbReference type="ARBA" id="ARBA00023235"/>
    </source>
</evidence>
<reference evidence="3 4" key="1">
    <citation type="submission" date="2016-10" db="EMBL/GenBank/DDBJ databases">
        <authorList>
            <person name="de Groot N.N."/>
        </authorList>
    </citation>
    <scope>NUCLEOTIDE SEQUENCE [LARGE SCALE GENOMIC DNA]</scope>
    <source>
        <strain evidence="3 4">DSM 45434</strain>
    </source>
</reference>
<feature type="domain" description="Chorismate mutase" evidence="2">
    <location>
        <begin position="6"/>
        <end position="97"/>
    </location>
</feature>
<dbReference type="NCBIfam" id="TIGR01803">
    <property type="entry name" value="CM-like"/>
    <property type="match status" value="1"/>
</dbReference>
<dbReference type="PANTHER" id="PTHR38041:SF1">
    <property type="entry name" value="CHORISMATE MUTASE"/>
    <property type="match status" value="1"/>
</dbReference>
<proteinExistence type="predicted"/>
<evidence type="ECO:0000259" key="2">
    <source>
        <dbReference type="PROSITE" id="PS51168"/>
    </source>
</evidence>
<dbReference type="SMART" id="SM00830">
    <property type="entry name" value="CM_2"/>
    <property type="match status" value="1"/>
</dbReference>
<dbReference type="AlphaFoldDB" id="A0A1H1NXC6"/>
<dbReference type="PROSITE" id="PS51168">
    <property type="entry name" value="CHORISMATE_MUT_2"/>
    <property type="match status" value="1"/>
</dbReference>
<dbReference type="InterPro" id="IPR051331">
    <property type="entry name" value="Chorismate_mutase-related"/>
</dbReference>
<dbReference type="InterPro" id="IPR008241">
    <property type="entry name" value="Isochorismate_pyruvate-lyase"/>
</dbReference>
<name>A0A1H1NXC6_9CORY</name>
<dbReference type="GO" id="GO:0046417">
    <property type="term" value="P:chorismate metabolic process"/>
    <property type="evidence" value="ECO:0007669"/>
    <property type="project" value="InterPro"/>
</dbReference>
<dbReference type="RefSeq" id="WP_019194589.1">
    <property type="nucleotide sequence ID" value="NZ_LT629765.1"/>
</dbReference>
<evidence type="ECO:0000313" key="4">
    <source>
        <dbReference type="Proteomes" id="UP000182237"/>
    </source>
</evidence>
<protein>
    <submittedName>
        <fullName evidence="3">Chorismate mutase related enzymes</fullName>
    </submittedName>
</protein>
<dbReference type="PANTHER" id="PTHR38041">
    <property type="entry name" value="CHORISMATE MUTASE"/>
    <property type="match status" value="1"/>
</dbReference>
<dbReference type="SUPFAM" id="SSF48600">
    <property type="entry name" value="Chorismate mutase II"/>
    <property type="match status" value="1"/>
</dbReference>
<evidence type="ECO:0000313" key="3">
    <source>
        <dbReference type="EMBL" id="SDS03628.1"/>
    </source>
</evidence>
<dbReference type="Proteomes" id="UP000182237">
    <property type="component" value="Chromosome I"/>
</dbReference>
<dbReference type="InterPro" id="IPR036979">
    <property type="entry name" value="CM_dom_sf"/>
</dbReference>
<dbReference type="GO" id="GO:0016835">
    <property type="term" value="F:carbon-oxygen lyase activity"/>
    <property type="evidence" value="ECO:0007669"/>
    <property type="project" value="InterPro"/>
</dbReference>
<accession>A0A1H1NXC6</accession>
<keyword evidence="1" id="KW-0413">Isomerase</keyword>
<dbReference type="EMBL" id="LT629765">
    <property type="protein sequence ID" value="SDS03628.1"/>
    <property type="molecule type" value="Genomic_DNA"/>
</dbReference>
<dbReference type="GO" id="GO:0004106">
    <property type="term" value="F:chorismate mutase activity"/>
    <property type="evidence" value="ECO:0007669"/>
    <property type="project" value="InterPro"/>
</dbReference>
<organism evidence="3 4">
    <name type="scientific">Corynebacterium timonense</name>
    <dbReference type="NCBI Taxonomy" id="441500"/>
    <lineage>
        <taxon>Bacteria</taxon>
        <taxon>Bacillati</taxon>
        <taxon>Actinomycetota</taxon>
        <taxon>Actinomycetes</taxon>
        <taxon>Mycobacteriales</taxon>
        <taxon>Corynebacteriaceae</taxon>
        <taxon>Corynebacterium</taxon>
    </lineage>
</organism>
<dbReference type="OrthoDB" id="4479197at2"/>
<dbReference type="InterPro" id="IPR036263">
    <property type="entry name" value="Chorismate_II_sf"/>
</dbReference>
<dbReference type="STRING" id="1203190.GCA_000312345_01789"/>